<dbReference type="PANTHER" id="PTHR37549">
    <property type="entry name" value="LIPOPROTEIN LPRI"/>
    <property type="match status" value="1"/>
</dbReference>
<gene>
    <name evidence="7" type="ORF">WKW82_13390</name>
</gene>
<keyword evidence="4" id="KW-0449">Lipoprotein</keyword>
<dbReference type="InterPro" id="IPR052755">
    <property type="entry name" value="Lysozyme_Inhibitor_LprI"/>
</dbReference>
<dbReference type="Proteomes" id="UP001385892">
    <property type="component" value="Unassembled WGS sequence"/>
</dbReference>
<keyword evidence="1 5" id="KW-0732">Signal</keyword>
<dbReference type="PANTHER" id="PTHR37549:SF1">
    <property type="entry name" value="LIPOPROTEIN LPRI"/>
    <property type="match status" value="1"/>
</dbReference>
<evidence type="ECO:0000256" key="2">
    <source>
        <dbReference type="ARBA" id="ARBA00023136"/>
    </source>
</evidence>
<dbReference type="InterPro" id="IPR036328">
    <property type="entry name" value="MliC_sf"/>
</dbReference>
<keyword evidence="8" id="KW-1185">Reference proteome</keyword>
<evidence type="ECO:0000256" key="5">
    <source>
        <dbReference type="SAM" id="SignalP"/>
    </source>
</evidence>
<dbReference type="Pfam" id="PF09864">
    <property type="entry name" value="MliC"/>
    <property type="match status" value="1"/>
</dbReference>
<evidence type="ECO:0000259" key="6">
    <source>
        <dbReference type="Pfam" id="PF09864"/>
    </source>
</evidence>
<evidence type="ECO:0000256" key="4">
    <source>
        <dbReference type="ARBA" id="ARBA00023288"/>
    </source>
</evidence>
<dbReference type="SUPFAM" id="SSF141488">
    <property type="entry name" value="YdhA-like"/>
    <property type="match status" value="1"/>
</dbReference>
<evidence type="ECO:0000313" key="7">
    <source>
        <dbReference type="EMBL" id="MEJ8847647.1"/>
    </source>
</evidence>
<dbReference type="RefSeq" id="WP_340342771.1">
    <property type="nucleotide sequence ID" value="NZ_JBBKZT010000005.1"/>
</dbReference>
<protein>
    <submittedName>
        <fullName evidence="7">MliC family protein</fullName>
    </submittedName>
</protein>
<feature type="chain" id="PRO_5045569784" evidence="5">
    <location>
        <begin position="27"/>
        <end position="211"/>
    </location>
</feature>
<reference evidence="7 8" key="1">
    <citation type="submission" date="2024-03" db="EMBL/GenBank/DDBJ databases">
        <title>Novel species of the genus Variovorax.</title>
        <authorList>
            <person name="Liu Q."/>
            <person name="Xin Y.-H."/>
        </authorList>
    </citation>
    <scope>NUCLEOTIDE SEQUENCE [LARGE SCALE GENOMIC DNA]</scope>
    <source>
        <strain evidence="7 8">KACC 18900</strain>
    </source>
</reference>
<feature type="signal peptide" evidence="5">
    <location>
        <begin position="1"/>
        <end position="26"/>
    </location>
</feature>
<sequence length="211" mass="22241">MTLARTRTSSVATLPILLLAVSQALAASPSFSCAKPSGAAEEAICKDDTLAALDRENARVYSLARGMPGLDPWKRNQLIAMQRGWIKGRNDCWKSEDAKACIRDSYVMRIAEVRGGYTGARAKGGVSIGPVAVKCPGTAAMNATFVNVDPQLAYLGGGDISLVMTIDRSGSGAKYTGKSPQGEAMFWQKGPEAIVQLPGGKEMTCSVGPLK</sequence>
<dbReference type="InterPro" id="IPR018660">
    <property type="entry name" value="MliC"/>
</dbReference>
<proteinExistence type="predicted"/>
<organism evidence="7 8">
    <name type="scientific">Variovorax rhizosphaerae</name>
    <dbReference type="NCBI Taxonomy" id="1836200"/>
    <lineage>
        <taxon>Bacteria</taxon>
        <taxon>Pseudomonadati</taxon>
        <taxon>Pseudomonadota</taxon>
        <taxon>Betaproteobacteria</taxon>
        <taxon>Burkholderiales</taxon>
        <taxon>Comamonadaceae</taxon>
        <taxon>Variovorax</taxon>
    </lineage>
</organism>
<feature type="domain" description="C-type lysozyme inhibitor" evidence="6">
    <location>
        <begin position="134"/>
        <end position="202"/>
    </location>
</feature>
<name>A0ABU8WJE6_9BURK</name>
<dbReference type="EMBL" id="JBBKZT010000005">
    <property type="protein sequence ID" value="MEJ8847647.1"/>
    <property type="molecule type" value="Genomic_DNA"/>
</dbReference>
<evidence type="ECO:0000313" key="8">
    <source>
        <dbReference type="Proteomes" id="UP001385892"/>
    </source>
</evidence>
<evidence type="ECO:0000256" key="3">
    <source>
        <dbReference type="ARBA" id="ARBA00023139"/>
    </source>
</evidence>
<accession>A0ABU8WJE6</accession>
<evidence type="ECO:0000256" key="1">
    <source>
        <dbReference type="ARBA" id="ARBA00022729"/>
    </source>
</evidence>
<keyword evidence="2" id="KW-0472">Membrane</keyword>
<comment type="caution">
    <text evidence="7">The sequence shown here is derived from an EMBL/GenBank/DDBJ whole genome shotgun (WGS) entry which is preliminary data.</text>
</comment>
<dbReference type="Gene3D" id="2.40.128.200">
    <property type="match status" value="1"/>
</dbReference>
<keyword evidence="3" id="KW-0564">Palmitate</keyword>